<protein>
    <submittedName>
        <fullName evidence="2">Uncharacterized protein</fullName>
    </submittedName>
</protein>
<dbReference type="AlphaFoldDB" id="X6M2B2"/>
<accession>X6M2B2</accession>
<evidence type="ECO:0000256" key="1">
    <source>
        <dbReference type="SAM" id="MobiDB-lite"/>
    </source>
</evidence>
<proteinExistence type="predicted"/>
<evidence type="ECO:0000313" key="3">
    <source>
        <dbReference type="Proteomes" id="UP000023152"/>
    </source>
</evidence>
<sequence length="384" mass="43748">NNSNNNNSNNNNSNNSPINKSGEGVKTEHSSLQKKQTESVKDQLGYKDNDWTGLILNNDKLLPLLKQAKQQFHATMHKCMGYPLSLAHICAVLLYLCGPLHAQVSKDHVQLKSRKWVWLDTCLTSAIFILRQHERVEEMTEHDFLYCHFSVPQKIDLNANTGIIQGKLTTYVQTFFDFESSRTCMLRSRDISSSLSSDITCTLKFHPSMRQANSIPSCNISWLLPFASTRKYVSTVLFAKSSSFADVVDAANAKTFAQQRPWNAHLESEDDSSQVIVLTWSPVDGFLNQTLFFRGLLGDNHDSNLLFAICRILGFNSQQLVAIMLAFAEWKANEKNLRAYQVIASQFTQRRCCIYPINLFCFFLEDYTRSRETTIEKARVGTER</sequence>
<feature type="non-terminal residue" evidence="2">
    <location>
        <position position="384"/>
    </location>
</feature>
<dbReference type="EMBL" id="ASPP01025437">
    <property type="protein sequence ID" value="ETO08014.1"/>
    <property type="molecule type" value="Genomic_DNA"/>
</dbReference>
<comment type="caution">
    <text evidence="2">The sequence shown here is derived from an EMBL/GenBank/DDBJ whole genome shotgun (WGS) entry which is preliminary data.</text>
</comment>
<evidence type="ECO:0000313" key="2">
    <source>
        <dbReference type="EMBL" id="ETO08014.1"/>
    </source>
</evidence>
<reference evidence="2 3" key="1">
    <citation type="journal article" date="2013" name="Curr. Biol.">
        <title>The Genome of the Foraminiferan Reticulomyxa filosa.</title>
        <authorList>
            <person name="Glockner G."/>
            <person name="Hulsmann N."/>
            <person name="Schleicher M."/>
            <person name="Noegel A.A."/>
            <person name="Eichinger L."/>
            <person name="Gallinger C."/>
            <person name="Pawlowski J."/>
            <person name="Sierra R."/>
            <person name="Euteneuer U."/>
            <person name="Pillet L."/>
            <person name="Moustafa A."/>
            <person name="Platzer M."/>
            <person name="Groth M."/>
            <person name="Szafranski K."/>
            <person name="Schliwa M."/>
        </authorList>
    </citation>
    <scope>NUCLEOTIDE SEQUENCE [LARGE SCALE GENOMIC DNA]</scope>
</reference>
<name>X6M2B2_RETFI</name>
<feature type="non-terminal residue" evidence="2">
    <location>
        <position position="1"/>
    </location>
</feature>
<gene>
    <name evidence="2" type="ORF">RFI_29376</name>
</gene>
<feature type="compositionally biased region" description="Low complexity" evidence="1">
    <location>
        <begin position="1"/>
        <end position="16"/>
    </location>
</feature>
<keyword evidence="3" id="KW-1185">Reference proteome</keyword>
<feature type="compositionally biased region" description="Basic and acidic residues" evidence="1">
    <location>
        <begin position="23"/>
        <end position="41"/>
    </location>
</feature>
<feature type="region of interest" description="Disordered" evidence="1">
    <location>
        <begin position="1"/>
        <end position="41"/>
    </location>
</feature>
<dbReference type="Proteomes" id="UP000023152">
    <property type="component" value="Unassembled WGS sequence"/>
</dbReference>
<organism evidence="2 3">
    <name type="scientific">Reticulomyxa filosa</name>
    <dbReference type="NCBI Taxonomy" id="46433"/>
    <lineage>
        <taxon>Eukaryota</taxon>
        <taxon>Sar</taxon>
        <taxon>Rhizaria</taxon>
        <taxon>Retaria</taxon>
        <taxon>Foraminifera</taxon>
        <taxon>Monothalamids</taxon>
        <taxon>Reticulomyxidae</taxon>
        <taxon>Reticulomyxa</taxon>
    </lineage>
</organism>
<dbReference type="OrthoDB" id="9990006at2759"/>